<dbReference type="GeneID" id="115017009"/>
<feature type="chain" id="PRO_5027088642" evidence="2">
    <location>
        <begin position="24"/>
        <end position="143"/>
    </location>
</feature>
<dbReference type="FunFam" id="4.10.410.10:FF:000005">
    <property type="entry name" value="Pancreatic trypsin inhibitor"/>
    <property type="match status" value="1"/>
</dbReference>
<evidence type="ECO:0000259" key="3">
    <source>
        <dbReference type="PROSITE" id="PS50279"/>
    </source>
</evidence>
<keyword evidence="4" id="KW-1185">Reference proteome</keyword>
<dbReference type="InParanoid" id="A0A6J2QUX0"/>
<dbReference type="PANTHER" id="PTHR10083:SF380">
    <property type="entry name" value="COLOSTRUM TRYPSIN INHIBITOR"/>
    <property type="match status" value="1"/>
</dbReference>
<dbReference type="InterPro" id="IPR020901">
    <property type="entry name" value="Prtase_inh_Kunz-CS"/>
</dbReference>
<dbReference type="Proteomes" id="UP000504630">
    <property type="component" value="Chromosome 12"/>
</dbReference>
<dbReference type="OrthoDB" id="5950222at2759"/>
<dbReference type="Pfam" id="PF00014">
    <property type="entry name" value="Kunitz_BPTI"/>
    <property type="match status" value="1"/>
</dbReference>
<gene>
    <name evidence="5" type="primary">LOC115017009</name>
</gene>
<evidence type="ECO:0000313" key="5">
    <source>
        <dbReference type="RefSeq" id="XP_029301030.1"/>
    </source>
</evidence>
<dbReference type="GO" id="GO:0004867">
    <property type="term" value="F:serine-type endopeptidase inhibitor activity"/>
    <property type="evidence" value="ECO:0007669"/>
    <property type="project" value="InterPro"/>
</dbReference>
<dbReference type="PANTHER" id="PTHR10083">
    <property type="entry name" value="KUNITZ-TYPE PROTEASE INHIBITOR-RELATED"/>
    <property type="match status" value="1"/>
</dbReference>
<dbReference type="SUPFAM" id="SSF57362">
    <property type="entry name" value="BPTI-like"/>
    <property type="match status" value="1"/>
</dbReference>
<dbReference type="InterPro" id="IPR002223">
    <property type="entry name" value="Kunitz_BPTI"/>
</dbReference>
<dbReference type="RefSeq" id="XP_029301030.1">
    <property type="nucleotide sequence ID" value="XM_029445170.1"/>
</dbReference>
<dbReference type="PROSITE" id="PS50279">
    <property type="entry name" value="BPTI_KUNITZ_2"/>
    <property type="match status" value="1"/>
</dbReference>
<dbReference type="SMART" id="SM00131">
    <property type="entry name" value="KU"/>
    <property type="match status" value="1"/>
</dbReference>
<proteinExistence type="predicted"/>
<dbReference type="InterPro" id="IPR036880">
    <property type="entry name" value="Kunitz_BPTI_sf"/>
</dbReference>
<dbReference type="PRINTS" id="PR00759">
    <property type="entry name" value="BASICPTASE"/>
</dbReference>
<dbReference type="Gene3D" id="4.10.410.10">
    <property type="entry name" value="Pancreatic trypsin inhibitor Kunitz domain"/>
    <property type="match status" value="1"/>
</dbReference>
<feature type="domain" description="BPTI/Kunitz inhibitor" evidence="3">
    <location>
        <begin position="79"/>
        <end position="129"/>
    </location>
</feature>
<dbReference type="GO" id="GO:0005615">
    <property type="term" value="C:extracellular space"/>
    <property type="evidence" value="ECO:0007669"/>
    <property type="project" value="TreeGrafter"/>
</dbReference>
<reference evidence="5" key="1">
    <citation type="submission" date="2025-08" db="UniProtKB">
        <authorList>
            <consortium name="RefSeq"/>
        </authorList>
    </citation>
    <scope>IDENTIFICATION</scope>
</reference>
<name>A0A6J2QUX0_COTGO</name>
<dbReference type="KEGG" id="cgob:115017009"/>
<dbReference type="AlphaFoldDB" id="A0A6J2QUX0"/>
<dbReference type="InterPro" id="IPR050098">
    <property type="entry name" value="TFPI/VKTCI-like"/>
</dbReference>
<protein>
    <submittedName>
        <fullName evidence="5">Protein AMBP-like</fullName>
    </submittedName>
</protein>
<keyword evidence="2" id="KW-0732">Signal</keyword>
<evidence type="ECO:0000313" key="4">
    <source>
        <dbReference type="Proteomes" id="UP000504630"/>
    </source>
</evidence>
<evidence type="ECO:0000256" key="2">
    <source>
        <dbReference type="SAM" id="SignalP"/>
    </source>
</evidence>
<dbReference type="PROSITE" id="PS00280">
    <property type="entry name" value="BPTI_KUNITZ_1"/>
    <property type="match status" value="1"/>
</dbReference>
<accession>A0A6J2QUX0</accession>
<organism evidence="4 5">
    <name type="scientific">Cottoperca gobio</name>
    <name type="common">Frogmouth</name>
    <name type="synonym">Aphritis gobio</name>
    <dbReference type="NCBI Taxonomy" id="56716"/>
    <lineage>
        <taxon>Eukaryota</taxon>
        <taxon>Metazoa</taxon>
        <taxon>Chordata</taxon>
        <taxon>Craniata</taxon>
        <taxon>Vertebrata</taxon>
        <taxon>Euteleostomi</taxon>
        <taxon>Actinopterygii</taxon>
        <taxon>Neopterygii</taxon>
        <taxon>Teleostei</taxon>
        <taxon>Neoteleostei</taxon>
        <taxon>Acanthomorphata</taxon>
        <taxon>Eupercaria</taxon>
        <taxon>Perciformes</taxon>
        <taxon>Notothenioidei</taxon>
        <taxon>Bovichtidae</taxon>
        <taxon>Cottoperca</taxon>
    </lineage>
</organism>
<evidence type="ECO:0000256" key="1">
    <source>
        <dbReference type="ARBA" id="ARBA00023157"/>
    </source>
</evidence>
<sequence length="143" mass="15716">MKMQKTMVLVCVLLLGWTWTLQGVPVQEDAEGVEQVEPSVAPEDVKILNVTLPNAPLPNVTLPITTPLNRTLFNATEDCIKAPETGPCEASVQHYFYNATSMSCEVFIYGGCSGNLNNFEEQKECMQSCQTEDKENSTTIGPL</sequence>
<feature type="signal peptide" evidence="2">
    <location>
        <begin position="1"/>
        <end position="23"/>
    </location>
</feature>
<keyword evidence="1" id="KW-1015">Disulfide bond</keyword>